<keyword evidence="1" id="KW-0472">Membrane</keyword>
<reference evidence="2 3" key="1">
    <citation type="submission" date="2024-08" db="EMBL/GenBank/DDBJ databases">
        <title>Insights into the chromosomal genome structure of Flemingia macrophylla.</title>
        <authorList>
            <person name="Ding Y."/>
            <person name="Zhao Y."/>
            <person name="Bi W."/>
            <person name="Wu M."/>
            <person name="Zhao G."/>
            <person name="Gong Y."/>
            <person name="Li W."/>
            <person name="Zhang P."/>
        </authorList>
    </citation>
    <scope>NUCLEOTIDE SEQUENCE [LARGE SCALE GENOMIC DNA]</scope>
    <source>
        <strain evidence="2">DYQJB</strain>
        <tissue evidence="2">Leaf</tissue>
    </source>
</reference>
<gene>
    <name evidence="2" type="ORF">Fmac_004315</name>
</gene>
<dbReference type="Proteomes" id="UP001603857">
    <property type="component" value="Unassembled WGS sequence"/>
</dbReference>
<dbReference type="EMBL" id="JBGMDY010000002">
    <property type="protein sequence ID" value="KAL2343030.1"/>
    <property type="molecule type" value="Genomic_DNA"/>
</dbReference>
<comment type="caution">
    <text evidence="2">The sequence shown here is derived from an EMBL/GenBank/DDBJ whole genome shotgun (WGS) entry which is preliminary data.</text>
</comment>
<feature type="transmembrane region" description="Helical" evidence="1">
    <location>
        <begin position="110"/>
        <end position="128"/>
    </location>
</feature>
<name>A0ABD1N4Q4_9FABA</name>
<accession>A0ABD1N4Q4</accession>
<protein>
    <submittedName>
        <fullName evidence="2">Uncharacterized protein</fullName>
    </submittedName>
</protein>
<keyword evidence="1" id="KW-0812">Transmembrane</keyword>
<feature type="transmembrane region" description="Helical" evidence="1">
    <location>
        <begin position="140"/>
        <end position="161"/>
    </location>
</feature>
<organism evidence="2 3">
    <name type="scientific">Flemingia macrophylla</name>
    <dbReference type="NCBI Taxonomy" id="520843"/>
    <lineage>
        <taxon>Eukaryota</taxon>
        <taxon>Viridiplantae</taxon>
        <taxon>Streptophyta</taxon>
        <taxon>Embryophyta</taxon>
        <taxon>Tracheophyta</taxon>
        <taxon>Spermatophyta</taxon>
        <taxon>Magnoliopsida</taxon>
        <taxon>eudicotyledons</taxon>
        <taxon>Gunneridae</taxon>
        <taxon>Pentapetalae</taxon>
        <taxon>rosids</taxon>
        <taxon>fabids</taxon>
        <taxon>Fabales</taxon>
        <taxon>Fabaceae</taxon>
        <taxon>Papilionoideae</taxon>
        <taxon>50 kb inversion clade</taxon>
        <taxon>NPAAA clade</taxon>
        <taxon>indigoferoid/millettioid clade</taxon>
        <taxon>Phaseoleae</taxon>
        <taxon>Flemingia</taxon>
    </lineage>
</organism>
<keyword evidence="1" id="KW-1133">Transmembrane helix</keyword>
<keyword evidence="3" id="KW-1185">Reference proteome</keyword>
<evidence type="ECO:0000313" key="3">
    <source>
        <dbReference type="Proteomes" id="UP001603857"/>
    </source>
</evidence>
<dbReference type="AlphaFoldDB" id="A0ABD1N4Q4"/>
<sequence length="171" mass="18595">MSGAFSDLVHGKSCSRKRLVKLILCTEQSFPKHLWLRRSSHWALRRCLLNSKKSLGGFREEHNFSLPKCPFFSKTSDKSGVNIVRHVKGGFNPRPSSINQVQFNSPHIGALAKIGLVLAAIALTSSRSEGSSYSGEIKTVVYLTSAASLASIILSALAGLIDYGSIQTMES</sequence>
<evidence type="ECO:0000313" key="2">
    <source>
        <dbReference type="EMBL" id="KAL2343030.1"/>
    </source>
</evidence>
<evidence type="ECO:0000256" key="1">
    <source>
        <dbReference type="SAM" id="Phobius"/>
    </source>
</evidence>
<proteinExistence type="predicted"/>